<dbReference type="InterPro" id="IPR013106">
    <property type="entry name" value="Ig_V-set"/>
</dbReference>
<keyword evidence="4" id="KW-1015">Disulfide bond</keyword>
<reference evidence="10" key="1">
    <citation type="submission" date="2025-08" db="UniProtKB">
        <authorList>
            <consortium name="RefSeq"/>
        </authorList>
    </citation>
    <scope>IDENTIFICATION</scope>
</reference>
<dbReference type="GeneID" id="111818314"/>
<comment type="subcellular location">
    <subcellularLocation>
        <location evidence="1">Cell membrane</location>
        <topology evidence="1">Single-pass type I membrane protein</topology>
    </subcellularLocation>
</comment>
<dbReference type="SUPFAM" id="SSF48726">
    <property type="entry name" value="Immunoglobulin"/>
    <property type="match status" value="1"/>
</dbReference>
<dbReference type="AlphaFoldDB" id="A0A6P6EZD3"/>
<dbReference type="PANTHER" id="PTHR16423">
    <property type="entry name" value="TREM-LIKE TRANSCRIPT PROTEIN"/>
    <property type="match status" value="1"/>
</dbReference>
<dbReference type="PROSITE" id="PS50835">
    <property type="entry name" value="IG_LIKE"/>
    <property type="match status" value="1"/>
</dbReference>
<dbReference type="FunCoup" id="A0A6P6EZD3">
    <property type="interactions" value="61"/>
</dbReference>
<evidence type="ECO:0000256" key="6">
    <source>
        <dbReference type="ARBA" id="ARBA00023319"/>
    </source>
</evidence>
<dbReference type="Pfam" id="PF07686">
    <property type="entry name" value="V-set"/>
    <property type="match status" value="1"/>
</dbReference>
<dbReference type="CDD" id="cd05716">
    <property type="entry name" value="IgV_pIgR_like"/>
    <property type="match status" value="1"/>
</dbReference>
<evidence type="ECO:0000256" key="7">
    <source>
        <dbReference type="SAM" id="SignalP"/>
    </source>
</evidence>
<keyword evidence="2 7" id="KW-0732">Signal</keyword>
<dbReference type="InterPro" id="IPR052314">
    <property type="entry name" value="Immune_rcpt_domain"/>
</dbReference>
<dbReference type="GO" id="GO:0009986">
    <property type="term" value="C:cell surface"/>
    <property type="evidence" value="ECO:0007669"/>
    <property type="project" value="TreeGrafter"/>
</dbReference>
<accession>A0A6P6EZD3</accession>
<name>A0A6P6EZD3_OCTDE</name>
<dbReference type="InterPro" id="IPR036179">
    <property type="entry name" value="Ig-like_dom_sf"/>
</dbReference>
<evidence type="ECO:0000256" key="4">
    <source>
        <dbReference type="ARBA" id="ARBA00023157"/>
    </source>
</evidence>
<dbReference type="GO" id="GO:0002376">
    <property type="term" value="P:immune system process"/>
    <property type="evidence" value="ECO:0007669"/>
    <property type="project" value="UniProtKB-KW"/>
</dbReference>
<evidence type="ECO:0000259" key="8">
    <source>
        <dbReference type="PROSITE" id="PS50835"/>
    </source>
</evidence>
<evidence type="ECO:0000313" key="9">
    <source>
        <dbReference type="Proteomes" id="UP000515203"/>
    </source>
</evidence>
<feature type="signal peptide" evidence="7">
    <location>
        <begin position="1"/>
        <end position="26"/>
    </location>
</feature>
<evidence type="ECO:0000256" key="5">
    <source>
        <dbReference type="ARBA" id="ARBA00023170"/>
    </source>
</evidence>
<protein>
    <submittedName>
        <fullName evidence="10">Trem-like transcript 4 protein</fullName>
    </submittedName>
</protein>
<organism evidence="9 10">
    <name type="scientific">Octodon degus</name>
    <name type="common">Degu</name>
    <name type="synonym">Sciurus degus</name>
    <dbReference type="NCBI Taxonomy" id="10160"/>
    <lineage>
        <taxon>Eukaryota</taxon>
        <taxon>Metazoa</taxon>
        <taxon>Chordata</taxon>
        <taxon>Craniata</taxon>
        <taxon>Vertebrata</taxon>
        <taxon>Euteleostomi</taxon>
        <taxon>Mammalia</taxon>
        <taxon>Eutheria</taxon>
        <taxon>Euarchontoglires</taxon>
        <taxon>Glires</taxon>
        <taxon>Rodentia</taxon>
        <taxon>Hystricomorpha</taxon>
        <taxon>Octodontidae</taxon>
        <taxon>Octodon</taxon>
    </lineage>
</organism>
<evidence type="ECO:0000256" key="1">
    <source>
        <dbReference type="ARBA" id="ARBA00004251"/>
    </source>
</evidence>
<dbReference type="GO" id="GO:0005886">
    <property type="term" value="C:plasma membrane"/>
    <property type="evidence" value="ECO:0007669"/>
    <property type="project" value="UniProtKB-SubCell"/>
</dbReference>
<dbReference type="GO" id="GO:0038023">
    <property type="term" value="F:signaling receptor activity"/>
    <property type="evidence" value="ECO:0007669"/>
    <property type="project" value="TreeGrafter"/>
</dbReference>
<gene>
    <name evidence="10" type="primary">LOC111818314</name>
</gene>
<dbReference type="PANTHER" id="PTHR16423:SF9">
    <property type="entry name" value="TREM-LIKE TRANSCRIPT 4 PROTEIN"/>
    <property type="match status" value="1"/>
</dbReference>
<dbReference type="FunFam" id="2.60.40.10:FF:000370">
    <property type="entry name" value="CMRF35-like molecule 1"/>
    <property type="match status" value="1"/>
</dbReference>
<dbReference type="InterPro" id="IPR007110">
    <property type="entry name" value="Ig-like_dom"/>
</dbReference>
<keyword evidence="6" id="KW-0393">Immunoglobulin domain</keyword>
<dbReference type="Gene3D" id="2.60.40.10">
    <property type="entry name" value="Immunoglobulins"/>
    <property type="match status" value="1"/>
</dbReference>
<feature type="chain" id="PRO_5028410831" evidence="7">
    <location>
        <begin position="27"/>
        <end position="152"/>
    </location>
</feature>
<keyword evidence="3" id="KW-0391">Immunity</keyword>
<evidence type="ECO:0000313" key="10">
    <source>
        <dbReference type="RefSeq" id="XP_023577661.1"/>
    </source>
</evidence>
<keyword evidence="5" id="KW-0675">Receptor</keyword>
<dbReference type="RefSeq" id="XP_023577661.1">
    <property type="nucleotide sequence ID" value="XM_023721893.1"/>
</dbReference>
<dbReference type="OrthoDB" id="9805957at2759"/>
<dbReference type="Proteomes" id="UP000515203">
    <property type="component" value="Unplaced"/>
</dbReference>
<proteinExistence type="predicted"/>
<dbReference type="InParanoid" id="A0A6P6EZD3"/>
<evidence type="ECO:0000256" key="2">
    <source>
        <dbReference type="ARBA" id="ARBA00022729"/>
    </source>
</evidence>
<sequence length="152" mass="17181">MAWRGPYLLLSPLLLMLLASGSRVLAVEPEELQAVVGQTLSVRCQYTPQMGAYVRKSWCRQTSVNRCTRLVTTSEPRKAEEEPRHTIWDDPQAGFFIINTTDLREDDSGAYWCGNYNASENTIFILRNITLLVSPAPSTTHTWTTAWPFIAT</sequence>
<dbReference type="InterPro" id="IPR013783">
    <property type="entry name" value="Ig-like_fold"/>
</dbReference>
<evidence type="ECO:0000256" key="3">
    <source>
        <dbReference type="ARBA" id="ARBA00022859"/>
    </source>
</evidence>
<keyword evidence="9" id="KW-1185">Reference proteome</keyword>
<dbReference type="GO" id="GO:0034157">
    <property type="term" value="P:positive regulation of toll-like receptor 7 signaling pathway"/>
    <property type="evidence" value="ECO:0007669"/>
    <property type="project" value="TreeGrafter"/>
</dbReference>
<feature type="domain" description="Ig-like" evidence="8">
    <location>
        <begin position="6"/>
        <end position="130"/>
    </location>
</feature>